<accession>A0ABS5XLD2</accession>
<sequence length="201" mass="21698">MEFLRLGVVYAHLIACCVAIGLVLTSDFAMVKQLLEGSDSAHCKKEHLDTLKRTITLALQVLWVSGALIVMLDSYVKGASYFLNPKLQAKVLIVSLLTVNGALLHSVIMPALVKAGTLLKLELGMRTLAIFAGTVSGVSWFYAAMLGVGRPLAWKYSLGELMIAYPLLIVAGFIAVTLLVGWARKRRETPSVSAIGEQQAP</sequence>
<name>A0ABS5XLD2_9GAMM</name>
<keyword evidence="1" id="KW-0472">Membrane</keyword>
<organism evidence="2 3">
    <name type="scientific">Metapseudomonas boanensis</name>
    <dbReference type="NCBI Taxonomy" id="2822138"/>
    <lineage>
        <taxon>Bacteria</taxon>
        <taxon>Pseudomonadati</taxon>
        <taxon>Pseudomonadota</taxon>
        <taxon>Gammaproteobacteria</taxon>
        <taxon>Pseudomonadales</taxon>
        <taxon>Pseudomonadaceae</taxon>
        <taxon>Metapseudomonas</taxon>
    </lineage>
</organism>
<keyword evidence="1" id="KW-0812">Transmembrane</keyword>
<dbReference type="RefSeq" id="WP_215378919.1">
    <property type="nucleotide sequence ID" value="NZ_CP113889.1"/>
</dbReference>
<comment type="caution">
    <text evidence="2">The sequence shown here is derived from an EMBL/GenBank/DDBJ whole genome shotgun (WGS) entry which is preliminary data.</text>
</comment>
<evidence type="ECO:0000256" key="1">
    <source>
        <dbReference type="SAM" id="Phobius"/>
    </source>
</evidence>
<feature type="transmembrane region" description="Helical" evidence="1">
    <location>
        <begin position="163"/>
        <end position="183"/>
    </location>
</feature>
<evidence type="ECO:0000313" key="2">
    <source>
        <dbReference type="EMBL" id="MBT8768505.1"/>
    </source>
</evidence>
<feature type="transmembrane region" description="Helical" evidence="1">
    <location>
        <begin position="92"/>
        <end position="113"/>
    </location>
</feature>
<feature type="transmembrane region" description="Helical" evidence="1">
    <location>
        <begin position="54"/>
        <end position="72"/>
    </location>
</feature>
<gene>
    <name evidence="2" type="ORF">J7302_20550</name>
</gene>
<protein>
    <recommendedName>
        <fullName evidence="4">DUF2269 family protein</fullName>
    </recommendedName>
</protein>
<evidence type="ECO:0000313" key="3">
    <source>
        <dbReference type="Proteomes" id="UP001519667"/>
    </source>
</evidence>
<evidence type="ECO:0008006" key="4">
    <source>
        <dbReference type="Google" id="ProtNLM"/>
    </source>
</evidence>
<dbReference type="Proteomes" id="UP001519667">
    <property type="component" value="Unassembled WGS sequence"/>
</dbReference>
<reference evidence="2 3" key="1">
    <citation type="submission" date="2021-04" db="EMBL/GenBank/DDBJ databases">
        <title>Pseudomonas boanensis sp. nov., a bacterium isolated from river water used for household purposes in Boane District, Mozambique.</title>
        <authorList>
            <person name="Nicklasson M."/>
            <person name="Martin-Rodriguez A.J."/>
            <person name="Thorell K."/>
            <person name="Neves L."/>
            <person name="Mussagy A."/>
            <person name="Rydberg H.A."/>
            <person name="Hernroth B."/>
            <person name="Svensson-Stadler L."/>
            <person name="Sjoling A."/>
        </authorList>
    </citation>
    <scope>NUCLEOTIDE SEQUENCE [LARGE SCALE GENOMIC DNA]</scope>
    <source>
        <strain evidence="2 3">DB1</strain>
    </source>
</reference>
<keyword evidence="1" id="KW-1133">Transmembrane helix</keyword>
<dbReference type="EMBL" id="JAGTIS010000013">
    <property type="protein sequence ID" value="MBT8768505.1"/>
    <property type="molecule type" value="Genomic_DNA"/>
</dbReference>
<proteinExistence type="predicted"/>
<keyword evidence="3" id="KW-1185">Reference proteome</keyword>
<feature type="transmembrane region" description="Helical" evidence="1">
    <location>
        <begin position="125"/>
        <end position="143"/>
    </location>
</feature>
<feature type="transmembrane region" description="Helical" evidence="1">
    <location>
        <begin position="6"/>
        <end position="25"/>
    </location>
</feature>